<keyword evidence="5" id="KW-0597">Phosphoprotein</keyword>
<dbReference type="SUPFAM" id="SSF46894">
    <property type="entry name" value="C-terminal effector domain of the bipartite response regulators"/>
    <property type="match status" value="1"/>
</dbReference>
<dbReference type="PANTHER" id="PTHR35807">
    <property type="entry name" value="TRANSCRIPTIONAL REGULATOR REDD-RELATED"/>
    <property type="match status" value="1"/>
</dbReference>
<dbReference type="GO" id="GO:0006355">
    <property type="term" value="P:regulation of DNA-templated transcription"/>
    <property type="evidence" value="ECO:0007669"/>
    <property type="project" value="InterPro"/>
</dbReference>
<dbReference type="InterPro" id="IPR036388">
    <property type="entry name" value="WH-like_DNA-bd_sf"/>
</dbReference>
<gene>
    <name evidence="8" type="ORF">C7R93_20230</name>
</gene>
<protein>
    <submittedName>
        <fullName evidence="8">Histidine kinase</fullName>
    </submittedName>
</protein>
<dbReference type="Gene3D" id="3.40.50.2300">
    <property type="match status" value="1"/>
</dbReference>
<dbReference type="Gene3D" id="1.25.40.10">
    <property type="entry name" value="Tetratricopeptide repeat domain"/>
    <property type="match status" value="1"/>
</dbReference>
<dbReference type="Proteomes" id="UP000240419">
    <property type="component" value="Unassembled WGS sequence"/>
</dbReference>
<evidence type="ECO:0000256" key="4">
    <source>
        <dbReference type="ARBA" id="ARBA00023163"/>
    </source>
</evidence>
<evidence type="ECO:0000256" key="2">
    <source>
        <dbReference type="ARBA" id="ARBA00023015"/>
    </source>
</evidence>
<dbReference type="InterPro" id="IPR011006">
    <property type="entry name" value="CheY-like_superfamily"/>
</dbReference>
<keyword evidence="6" id="KW-0175">Coiled coil</keyword>
<dbReference type="OrthoDB" id="3190595at2"/>
<organism evidence="8 9">
    <name type="scientific">Brevibacillus fortis</name>
    <dbReference type="NCBI Taxonomy" id="2126352"/>
    <lineage>
        <taxon>Bacteria</taxon>
        <taxon>Bacillati</taxon>
        <taxon>Bacillota</taxon>
        <taxon>Bacilli</taxon>
        <taxon>Bacillales</taxon>
        <taxon>Paenibacillaceae</taxon>
        <taxon>Brevibacillus</taxon>
    </lineage>
</organism>
<dbReference type="InterPro" id="IPR016032">
    <property type="entry name" value="Sig_transdc_resp-reg_C-effctor"/>
</dbReference>
<accession>A0A2P7UZ23</accession>
<dbReference type="PROSITE" id="PS50110">
    <property type="entry name" value="RESPONSE_REGULATORY"/>
    <property type="match status" value="1"/>
</dbReference>
<feature type="modified residue" description="4-aspartylphosphate" evidence="5">
    <location>
        <position position="54"/>
    </location>
</feature>
<keyword evidence="2" id="KW-0805">Transcription regulation</keyword>
<evidence type="ECO:0000256" key="3">
    <source>
        <dbReference type="ARBA" id="ARBA00023125"/>
    </source>
</evidence>
<keyword evidence="8" id="KW-0418">Kinase</keyword>
<proteinExistence type="predicted"/>
<dbReference type="GO" id="GO:0000160">
    <property type="term" value="P:phosphorelay signal transduction system"/>
    <property type="evidence" value="ECO:0007669"/>
    <property type="project" value="UniProtKB-KW"/>
</dbReference>
<dbReference type="InterPro" id="IPR011990">
    <property type="entry name" value="TPR-like_helical_dom_sf"/>
</dbReference>
<keyword evidence="1" id="KW-0902">Two-component regulatory system</keyword>
<dbReference type="InterPro" id="IPR001789">
    <property type="entry name" value="Sig_transdc_resp-reg_receiver"/>
</dbReference>
<feature type="coiled-coil region" evidence="6">
    <location>
        <begin position="106"/>
        <end position="133"/>
    </location>
</feature>
<dbReference type="SUPFAM" id="SSF48452">
    <property type="entry name" value="TPR-like"/>
    <property type="match status" value="1"/>
</dbReference>
<name>A0A2P7UZ23_9BACL</name>
<keyword evidence="3" id="KW-0238">DNA-binding</keyword>
<dbReference type="InterPro" id="IPR005158">
    <property type="entry name" value="BTAD"/>
</dbReference>
<dbReference type="Pfam" id="PF03704">
    <property type="entry name" value="BTAD"/>
    <property type="match status" value="1"/>
</dbReference>
<evidence type="ECO:0000313" key="9">
    <source>
        <dbReference type="Proteomes" id="UP000240419"/>
    </source>
</evidence>
<keyword evidence="8" id="KW-0808">Transferase</keyword>
<dbReference type="EMBL" id="PXZM01000034">
    <property type="protein sequence ID" value="PSJ92229.1"/>
    <property type="molecule type" value="Genomic_DNA"/>
</dbReference>
<dbReference type="Pfam" id="PF00072">
    <property type="entry name" value="Response_reg"/>
    <property type="match status" value="1"/>
</dbReference>
<sequence length="389" mass="45921">MRAMLIDDSKLSLMHLQDLLEKEVGCIQVVGTFTDPLQAIEQARSLFPEVVFLDINMPDISGLEVGEQLQGLDHSPEIVFVTGYDEYAVDAFELNALDYIIKPVQLTRLKKTIDRLQKRITKAHEDVRRWKTSLFSIQCFRSLAFHIPNQEPNEIKWRTVKSRELFLYLLHNRNKMIDKESLIELLWHDCDENKGGTLLYTTIYLIRQTLKSHGLKTIEIKKSNMDRGYKLTIDSATIDVEEWEADIKNLPPLSHSSIDVYEKVLAMYAGDYLGEYDYLWAEYERERLCRMWLQLAKKMSRFYLEQGRVLEATMVNERVQLLYPLEEDSYMILMQLYASLDNNTAVKNQYKLLTTRWEQELNSLPSIYITEWYEAWKKETDKRNFPNRD</sequence>
<evidence type="ECO:0000259" key="7">
    <source>
        <dbReference type="PROSITE" id="PS50110"/>
    </source>
</evidence>
<evidence type="ECO:0000256" key="5">
    <source>
        <dbReference type="PROSITE-ProRule" id="PRU00169"/>
    </source>
</evidence>
<dbReference type="SMART" id="SM01043">
    <property type="entry name" value="BTAD"/>
    <property type="match status" value="1"/>
</dbReference>
<dbReference type="GO" id="GO:0003677">
    <property type="term" value="F:DNA binding"/>
    <property type="evidence" value="ECO:0007669"/>
    <property type="project" value="UniProtKB-KW"/>
</dbReference>
<reference evidence="8 9" key="1">
    <citation type="submission" date="2018-03" db="EMBL/GenBank/DDBJ databases">
        <title>Brevisbacillus phylogenomics.</title>
        <authorList>
            <person name="Dunlap C."/>
        </authorList>
    </citation>
    <scope>NUCLEOTIDE SEQUENCE [LARGE SCALE GENOMIC DNA]</scope>
    <source>
        <strain evidence="8 9">NRRL NRS-1210</strain>
    </source>
</reference>
<keyword evidence="9" id="KW-1185">Reference proteome</keyword>
<evidence type="ECO:0000256" key="1">
    <source>
        <dbReference type="ARBA" id="ARBA00023012"/>
    </source>
</evidence>
<dbReference type="GO" id="GO:0016301">
    <property type="term" value="F:kinase activity"/>
    <property type="evidence" value="ECO:0007669"/>
    <property type="project" value="UniProtKB-KW"/>
</dbReference>
<dbReference type="SMART" id="SM00448">
    <property type="entry name" value="REC"/>
    <property type="match status" value="1"/>
</dbReference>
<feature type="domain" description="Response regulatory" evidence="7">
    <location>
        <begin position="2"/>
        <end position="117"/>
    </location>
</feature>
<dbReference type="SUPFAM" id="SSF52172">
    <property type="entry name" value="CheY-like"/>
    <property type="match status" value="1"/>
</dbReference>
<dbReference type="PANTHER" id="PTHR35807:SF2">
    <property type="entry name" value="TRANSCRIPTIONAL ACTIVATOR DOMAIN"/>
    <property type="match status" value="1"/>
</dbReference>
<evidence type="ECO:0000313" key="8">
    <source>
        <dbReference type="EMBL" id="PSJ92229.1"/>
    </source>
</evidence>
<dbReference type="AlphaFoldDB" id="A0A2P7UZ23"/>
<dbReference type="InterPro" id="IPR051677">
    <property type="entry name" value="AfsR-DnrI-RedD_regulator"/>
</dbReference>
<keyword evidence="4" id="KW-0804">Transcription</keyword>
<dbReference type="Gene3D" id="1.10.10.10">
    <property type="entry name" value="Winged helix-like DNA-binding domain superfamily/Winged helix DNA-binding domain"/>
    <property type="match status" value="1"/>
</dbReference>
<comment type="caution">
    <text evidence="8">The sequence shown here is derived from an EMBL/GenBank/DDBJ whole genome shotgun (WGS) entry which is preliminary data.</text>
</comment>
<evidence type="ECO:0000256" key="6">
    <source>
        <dbReference type="SAM" id="Coils"/>
    </source>
</evidence>